<feature type="transmembrane region" description="Helical" evidence="1">
    <location>
        <begin position="65"/>
        <end position="86"/>
    </location>
</feature>
<dbReference type="AlphaFoldDB" id="A0A9X8MH50"/>
<name>A0A9X8MH50_9PSED</name>
<protein>
    <submittedName>
        <fullName evidence="2">Uncharacterized protein</fullName>
    </submittedName>
</protein>
<gene>
    <name evidence="2" type="ORF">SAMN05216409_11881</name>
</gene>
<proteinExistence type="predicted"/>
<accession>A0A9X8MH50</accession>
<evidence type="ECO:0000313" key="3">
    <source>
        <dbReference type="Proteomes" id="UP000183210"/>
    </source>
</evidence>
<dbReference type="GeneID" id="300268754"/>
<reference evidence="2 3" key="1">
    <citation type="submission" date="2016-10" db="EMBL/GenBank/DDBJ databases">
        <authorList>
            <person name="Varghese N."/>
            <person name="Submissions S."/>
        </authorList>
    </citation>
    <scope>NUCLEOTIDE SEQUENCE [LARGE SCALE GENOMIC DNA]</scope>
    <source>
        <strain evidence="2 3">LMG 21974</strain>
    </source>
</reference>
<dbReference type="RefSeq" id="WP_074829712.1">
    <property type="nucleotide sequence ID" value="NZ_FOEV01000018.1"/>
</dbReference>
<feature type="transmembrane region" description="Helical" evidence="1">
    <location>
        <begin position="106"/>
        <end position="126"/>
    </location>
</feature>
<dbReference type="Proteomes" id="UP000183210">
    <property type="component" value="Unassembled WGS sequence"/>
</dbReference>
<evidence type="ECO:0000313" key="2">
    <source>
        <dbReference type="EMBL" id="SER37108.1"/>
    </source>
</evidence>
<evidence type="ECO:0000256" key="1">
    <source>
        <dbReference type="SAM" id="Phobius"/>
    </source>
</evidence>
<sequence length="140" mass="15477">MSLFKRLSTMSASEAYSQTTLPCGTRLEIEGAALYLVTDARIWMKPSQARKVLRRTDNTRSGFHLLRMAYLIASVFLMAAICTDVLDLASGVIPASSCPTITPTQIIITTVCVDMILARLVYLCILKAVNPFRRVSLLSF</sequence>
<keyword evidence="1" id="KW-0472">Membrane</keyword>
<dbReference type="EMBL" id="FOEV01000018">
    <property type="protein sequence ID" value="SER37108.1"/>
    <property type="molecule type" value="Genomic_DNA"/>
</dbReference>
<keyword evidence="1" id="KW-0812">Transmembrane</keyword>
<keyword evidence="1" id="KW-1133">Transmembrane helix</keyword>
<organism evidence="2 3">
    <name type="scientific">Pseudomonas lutea</name>
    <dbReference type="NCBI Taxonomy" id="243924"/>
    <lineage>
        <taxon>Bacteria</taxon>
        <taxon>Pseudomonadati</taxon>
        <taxon>Pseudomonadota</taxon>
        <taxon>Gammaproteobacteria</taxon>
        <taxon>Pseudomonadales</taxon>
        <taxon>Pseudomonadaceae</taxon>
        <taxon>Pseudomonas</taxon>
    </lineage>
</organism>
<comment type="caution">
    <text evidence="2">The sequence shown here is derived from an EMBL/GenBank/DDBJ whole genome shotgun (WGS) entry which is preliminary data.</text>
</comment>